<sequence>MIKFARIQKGKEADKLELLRVATLNGGLLAAMRKVDFQAKELAESMALAHGGEWRAQVDHQRMTVLVWKADD</sequence>
<protein>
    <submittedName>
        <fullName evidence="1">Uncharacterized protein</fullName>
    </submittedName>
</protein>
<organism evidence="1 2">
    <name type="scientific">Pseudochrobactrum asaccharolyticum</name>
    <dbReference type="NCBI Taxonomy" id="354351"/>
    <lineage>
        <taxon>Bacteria</taxon>
        <taxon>Pseudomonadati</taxon>
        <taxon>Pseudomonadota</taxon>
        <taxon>Alphaproteobacteria</taxon>
        <taxon>Hyphomicrobiales</taxon>
        <taxon>Brucellaceae</taxon>
        <taxon>Pseudochrobactrum</taxon>
    </lineage>
</organism>
<dbReference type="Proteomes" id="UP000252893">
    <property type="component" value="Unassembled WGS sequence"/>
</dbReference>
<proteinExistence type="predicted"/>
<dbReference type="AlphaFoldDB" id="A0A366DNN3"/>
<accession>A0A366DNN3</accession>
<comment type="caution">
    <text evidence="1">The sequence shown here is derived from an EMBL/GenBank/DDBJ whole genome shotgun (WGS) entry which is preliminary data.</text>
</comment>
<evidence type="ECO:0000313" key="2">
    <source>
        <dbReference type="Proteomes" id="UP000252893"/>
    </source>
</evidence>
<keyword evidence="2" id="KW-1185">Reference proteome</keyword>
<name>A0A366DNN3_9HYPH</name>
<evidence type="ECO:0000313" key="1">
    <source>
        <dbReference type="EMBL" id="RBO91059.1"/>
    </source>
</evidence>
<gene>
    <name evidence="1" type="ORF">DFR47_11056</name>
</gene>
<dbReference type="EMBL" id="QNRH01000010">
    <property type="protein sequence ID" value="RBO91059.1"/>
    <property type="molecule type" value="Genomic_DNA"/>
</dbReference>
<reference evidence="1 2" key="1">
    <citation type="submission" date="2018-06" db="EMBL/GenBank/DDBJ databases">
        <title>Genomic Encyclopedia of Type Strains, Phase IV (KMG-IV): sequencing the most valuable type-strain genomes for metagenomic binning, comparative biology and taxonomic classification.</title>
        <authorList>
            <person name="Goeker M."/>
        </authorList>
    </citation>
    <scope>NUCLEOTIDE SEQUENCE [LARGE SCALE GENOMIC DNA]</scope>
    <source>
        <strain evidence="1 2">DSM 25619</strain>
    </source>
</reference>